<dbReference type="EMBL" id="UYYF01004538">
    <property type="protein sequence ID" value="VDN05197.1"/>
    <property type="molecule type" value="Genomic_DNA"/>
</dbReference>
<gene>
    <name evidence="2" type="ORF">TCLT_LOCUS7713</name>
</gene>
<evidence type="ECO:0000313" key="2">
    <source>
        <dbReference type="EMBL" id="VDN05197.1"/>
    </source>
</evidence>
<feature type="compositionally biased region" description="Basic residues" evidence="1">
    <location>
        <begin position="202"/>
        <end position="224"/>
    </location>
</feature>
<feature type="compositionally biased region" description="Polar residues" evidence="1">
    <location>
        <begin position="311"/>
        <end position="330"/>
    </location>
</feature>
<feature type="region of interest" description="Disordered" evidence="1">
    <location>
        <begin position="200"/>
        <end position="224"/>
    </location>
</feature>
<dbReference type="PANTHER" id="PTHR13468:SF1">
    <property type="entry name" value="PROTEIN DEK"/>
    <property type="match status" value="1"/>
</dbReference>
<feature type="region of interest" description="Disordered" evidence="1">
    <location>
        <begin position="1"/>
        <end position="43"/>
    </location>
</feature>
<dbReference type="GO" id="GO:0006325">
    <property type="term" value="P:chromatin organization"/>
    <property type="evidence" value="ECO:0007669"/>
    <property type="project" value="InterPro"/>
</dbReference>
<dbReference type="AlphaFoldDB" id="A0A0N5D442"/>
<dbReference type="InterPro" id="IPR044198">
    <property type="entry name" value="DEK"/>
</dbReference>
<dbReference type="PANTHER" id="PTHR13468">
    <property type="entry name" value="DEK PROTEIN"/>
    <property type="match status" value="1"/>
</dbReference>
<dbReference type="WBParaSite" id="TCLT_0000772401-mRNA-1">
    <property type="protein sequence ID" value="TCLT_0000772401-mRNA-1"/>
    <property type="gene ID" value="TCLT_0000772401"/>
</dbReference>
<dbReference type="GO" id="GO:0042393">
    <property type="term" value="F:histone binding"/>
    <property type="evidence" value="ECO:0007669"/>
    <property type="project" value="TreeGrafter"/>
</dbReference>
<name>A0A0N5D442_THECL</name>
<dbReference type="Proteomes" id="UP000276776">
    <property type="component" value="Unassembled WGS sequence"/>
</dbReference>
<protein>
    <submittedName>
        <fullName evidence="4">SAP domain-containing protein</fullName>
    </submittedName>
</protein>
<sequence length="438" mass="49041">MCDSKDKVVSTESESSVTFPENLHDKGSQTNVVSSDTEKAEKPEKQELKLLRKGLLDGPVIMDGKRQRHAVDRLHINPSHSLDSKKSSVRIVGSGTCLGDIEFVRAGISKARNDTLKRLHNMCYGSPGTTTSRRRNLKKFNGFAFDEKSVDFEKKKIKAMKITNNELTAVARILGLGKNYTKNALVMSILRFLQKPEDKGRKFMSSKRQKRSRKSSGKITRKKLIGKGDEKNVLTVKKLSLKDSSKDAVANRSSFNLDIDAVEIKKSTSSNAKETKLEASESESKTKVESSKDTKESESRTVQYSEKMEISDSSFASAPETSVTEKQQSWGIGGPSNEEVEAAISNTLNSTDLSNCTMNQMYERATPNMLPIVIRCEIKDVIFSRIPDFYYHHCNYLANAYCSQAFQIAERFPNLDMATYKSAIKNRVKAVLEKLDEP</sequence>
<evidence type="ECO:0000256" key="1">
    <source>
        <dbReference type="SAM" id="MobiDB-lite"/>
    </source>
</evidence>
<keyword evidence="3" id="KW-1185">Reference proteome</keyword>
<feature type="compositionally biased region" description="Basic and acidic residues" evidence="1">
    <location>
        <begin position="273"/>
        <end position="299"/>
    </location>
</feature>
<dbReference type="STRING" id="103827.A0A0N5D442"/>
<proteinExistence type="predicted"/>
<dbReference type="GO" id="GO:0003677">
    <property type="term" value="F:DNA binding"/>
    <property type="evidence" value="ECO:0007669"/>
    <property type="project" value="InterPro"/>
</dbReference>
<feature type="region of interest" description="Disordered" evidence="1">
    <location>
        <begin position="268"/>
        <end position="337"/>
    </location>
</feature>
<reference evidence="2 3" key="2">
    <citation type="submission" date="2018-11" db="EMBL/GenBank/DDBJ databases">
        <authorList>
            <consortium name="Pathogen Informatics"/>
        </authorList>
    </citation>
    <scope>NUCLEOTIDE SEQUENCE [LARGE SCALE GENOMIC DNA]</scope>
</reference>
<dbReference type="GO" id="GO:2000779">
    <property type="term" value="P:regulation of double-strand break repair"/>
    <property type="evidence" value="ECO:0007669"/>
    <property type="project" value="TreeGrafter"/>
</dbReference>
<reference evidence="4" key="1">
    <citation type="submission" date="2016-04" db="UniProtKB">
        <authorList>
            <consortium name="WormBaseParasite"/>
        </authorList>
    </citation>
    <scope>IDENTIFICATION</scope>
</reference>
<dbReference type="OrthoDB" id="10248551at2759"/>
<evidence type="ECO:0000313" key="3">
    <source>
        <dbReference type="Proteomes" id="UP000276776"/>
    </source>
</evidence>
<organism evidence="4">
    <name type="scientific">Thelazia callipaeda</name>
    <name type="common">Oriental eyeworm</name>
    <name type="synonym">Parasitic nematode</name>
    <dbReference type="NCBI Taxonomy" id="103827"/>
    <lineage>
        <taxon>Eukaryota</taxon>
        <taxon>Metazoa</taxon>
        <taxon>Ecdysozoa</taxon>
        <taxon>Nematoda</taxon>
        <taxon>Chromadorea</taxon>
        <taxon>Rhabditida</taxon>
        <taxon>Spirurina</taxon>
        <taxon>Spiruromorpha</taxon>
        <taxon>Thelazioidea</taxon>
        <taxon>Thelaziidae</taxon>
        <taxon>Thelazia</taxon>
    </lineage>
</organism>
<accession>A0A0N5D442</accession>
<dbReference type="GO" id="GO:0005634">
    <property type="term" value="C:nucleus"/>
    <property type="evidence" value="ECO:0007669"/>
    <property type="project" value="TreeGrafter"/>
</dbReference>
<evidence type="ECO:0000313" key="4">
    <source>
        <dbReference type="WBParaSite" id="TCLT_0000772401-mRNA-1"/>
    </source>
</evidence>
<dbReference type="OMA" id="YLANAYC"/>